<feature type="compositionally biased region" description="Low complexity" evidence="10">
    <location>
        <begin position="226"/>
        <end position="251"/>
    </location>
</feature>
<feature type="compositionally biased region" description="Polar residues" evidence="10">
    <location>
        <begin position="1"/>
        <end position="10"/>
    </location>
</feature>
<reference evidence="13" key="2">
    <citation type="submission" date="2025-08" db="UniProtKB">
        <authorList>
            <consortium name="RefSeq"/>
        </authorList>
    </citation>
    <scope>IDENTIFICATION</scope>
    <source>
        <tissue evidence="13">Whole plant</tissue>
    </source>
</reference>
<dbReference type="Proteomes" id="UP000515211">
    <property type="component" value="Chromosome 3"/>
</dbReference>
<dbReference type="GO" id="GO:0000976">
    <property type="term" value="F:transcription cis-regulatory region binding"/>
    <property type="evidence" value="ECO:0007669"/>
    <property type="project" value="TreeGrafter"/>
</dbReference>
<dbReference type="KEGG" id="adu:107481218"/>
<comment type="subcellular location">
    <subcellularLocation>
        <location evidence="1">Nucleus</location>
    </subcellularLocation>
</comment>
<dbReference type="InterPro" id="IPR006455">
    <property type="entry name" value="Homeodomain_ZF_HD"/>
</dbReference>
<evidence type="ECO:0000256" key="3">
    <source>
        <dbReference type="ARBA" id="ARBA00022771"/>
    </source>
</evidence>
<dbReference type="FunFam" id="1.10.10.60:FF:000257">
    <property type="entry name" value="Zinc-finger homeodomain protein 2"/>
    <property type="match status" value="1"/>
</dbReference>
<keyword evidence="5" id="KW-0805">Transcription regulation</keyword>
<sequence>MDLTSNNTHTLDSDTKTPPPTQPTNTNTLKSLSLTNGTHNNNHHRHQSTTRLPPPSMAVISYKECLKNHAASIGGHALDGCGEFMPSSSTNPTDPRSLKCAACGCHRNFHRRDPPEPSSTTTPTFLNCFYSPSTGTNTAPPPAPPQPLPHRGMSQSTSPSQSSSPSQSPSPMSSPSSPPPLSHVPPPPPPSAPGSYHSSAPHMLLALGTAYSAVPSDHEHQQLHRNSFNNSNNFSPVVLNANSGGSNSNSSKNKRYRTKFSQEQKEKMYRFSEKLGWRMNNKGDDSLVQEFCNDIGVPRGVFKVWMHNNKNTFNKKRSSSSEPPLPPPAAGNNHINDHDQKINATAAADGSNNNNNKNGDINNVVSHVPINALSS</sequence>
<feature type="region of interest" description="Disordered" evidence="10">
    <location>
        <begin position="1"/>
        <end position="55"/>
    </location>
</feature>
<proteinExistence type="predicted"/>
<keyword evidence="9" id="KW-0539">Nucleus</keyword>
<evidence type="ECO:0000313" key="13">
    <source>
        <dbReference type="RefSeq" id="XP_015956926.1"/>
    </source>
</evidence>
<evidence type="ECO:0000256" key="7">
    <source>
        <dbReference type="ARBA" id="ARBA00023155"/>
    </source>
</evidence>
<feature type="region of interest" description="Disordered" evidence="10">
    <location>
        <begin position="215"/>
        <end position="264"/>
    </location>
</feature>
<dbReference type="NCBIfam" id="TIGR01566">
    <property type="entry name" value="ZF_HD_prot_N"/>
    <property type="match status" value="1"/>
</dbReference>
<dbReference type="GO" id="GO:0050793">
    <property type="term" value="P:regulation of developmental process"/>
    <property type="evidence" value="ECO:0007669"/>
    <property type="project" value="TreeGrafter"/>
</dbReference>
<feature type="region of interest" description="Disordered" evidence="10">
    <location>
        <begin position="312"/>
        <end position="337"/>
    </location>
</feature>
<dbReference type="PANTHER" id="PTHR31948:SF72">
    <property type="entry name" value="ZINC-FINGER HOMEODOMAIN PROTEIN 10"/>
    <property type="match status" value="1"/>
</dbReference>
<evidence type="ECO:0000256" key="4">
    <source>
        <dbReference type="ARBA" id="ARBA00022833"/>
    </source>
</evidence>
<dbReference type="OrthoDB" id="1929626at2759"/>
<dbReference type="GO" id="GO:0008270">
    <property type="term" value="F:zinc ion binding"/>
    <property type="evidence" value="ECO:0007669"/>
    <property type="project" value="UniProtKB-KW"/>
</dbReference>
<dbReference type="GO" id="GO:0005634">
    <property type="term" value="C:nucleus"/>
    <property type="evidence" value="ECO:0007669"/>
    <property type="project" value="UniProtKB-SubCell"/>
</dbReference>
<reference evidence="12" key="1">
    <citation type="journal article" date="2016" name="Nat. Genet.">
        <title>The genome sequences of Arachis duranensis and Arachis ipaensis, the diploid ancestors of cultivated peanut.</title>
        <authorList>
            <person name="Bertioli D.J."/>
            <person name="Cannon S.B."/>
            <person name="Froenicke L."/>
            <person name="Huang G."/>
            <person name="Farmer A.D."/>
            <person name="Cannon E.K."/>
            <person name="Liu X."/>
            <person name="Gao D."/>
            <person name="Clevenger J."/>
            <person name="Dash S."/>
            <person name="Ren L."/>
            <person name="Moretzsohn M.C."/>
            <person name="Shirasawa K."/>
            <person name="Huang W."/>
            <person name="Vidigal B."/>
            <person name="Abernathy B."/>
            <person name="Chu Y."/>
            <person name="Niederhuth C.E."/>
            <person name="Umale P."/>
            <person name="Araujo A.C."/>
            <person name="Kozik A."/>
            <person name="Kim K.D."/>
            <person name="Burow M.D."/>
            <person name="Varshney R.K."/>
            <person name="Wang X."/>
            <person name="Zhang X."/>
            <person name="Barkley N."/>
            <person name="Guimaraes P.M."/>
            <person name="Isobe S."/>
            <person name="Guo B."/>
            <person name="Liao B."/>
            <person name="Stalker H.T."/>
            <person name="Schmitz R.J."/>
            <person name="Scheffler B.E."/>
            <person name="Leal-Bertioli S.C."/>
            <person name="Xun X."/>
            <person name="Jackson S.A."/>
            <person name="Michelmore R."/>
            <person name="Ozias-Akins P."/>
        </authorList>
    </citation>
    <scope>NUCLEOTIDE SEQUENCE [LARGE SCALE GENOMIC DNA]</scope>
    <source>
        <strain evidence="12">cv. V14167</strain>
    </source>
</reference>
<feature type="compositionally biased region" description="Pro residues" evidence="10">
    <location>
        <begin position="176"/>
        <end position="192"/>
    </location>
</feature>
<feature type="compositionally biased region" description="Pro residues" evidence="10">
    <location>
        <begin position="139"/>
        <end position="148"/>
    </location>
</feature>
<evidence type="ECO:0000256" key="9">
    <source>
        <dbReference type="ARBA" id="ARBA00023242"/>
    </source>
</evidence>
<dbReference type="AlphaFoldDB" id="A0A6P4CTP9"/>
<evidence type="ECO:0000256" key="2">
    <source>
        <dbReference type="ARBA" id="ARBA00022723"/>
    </source>
</evidence>
<name>A0A6P4CTP9_ARADU</name>
<evidence type="ECO:0000256" key="1">
    <source>
        <dbReference type="ARBA" id="ARBA00004123"/>
    </source>
</evidence>
<protein>
    <submittedName>
        <fullName evidence="13">Zinc-finger homeodomain protein 8</fullName>
    </submittedName>
</protein>
<organism evidence="12 13">
    <name type="scientific">Arachis duranensis</name>
    <name type="common">Wild peanut</name>
    <dbReference type="NCBI Taxonomy" id="130453"/>
    <lineage>
        <taxon>Eukaryota</taxon>
        <taxon>Viridiplantae</taxon>
        <taxon>Streptophyta</taxon>
        <taxon>Embryophyta</taxon>
        <taxon>Tracheophyta</taxon>
        <taxon>Spermatophyta</taxon>
        <taxon>Magnoliopsida</taxon>
        <taxon>eudicotyledons</taxon>
        <taxon>Gunneridae</taxon>
        <taxon>Pentapetalae</taxon>
        <taxon>rosids</taxon>
        <taxon>fabids</taxon>
        <taxon>Fabales</taxon>
        <taxon>Fabaceae</taxon>
        <taxon>Papilionoideae</taxon>
        <taxon>50 kb inversion clade</taxon>
        <taxon>dalbergioids sensu lato</taxon>
        <taxon>Dalbergieae</taxon>
        <taxon>Pterocarpus clade</taxon>
        <taxon>Arachis</taxon>
    </lineage>
</organism>
<dbReference type="PANTHER" id="PTHR31948">
    <property type="entry name" value="ZINC-FINGER HOMEODOMAIN PROTEIN 2"/>
    <property type="match status" value="1"/>
</dbReference>
<evidence type="ECO:0000256" key="8">
    <source>
        <dbReference type="ARBA" id="ARBA00023163"/>
    </source>
</evidence>
<feature type="domain" description="ZF-HD dimerization-type" evidence="11">
    <location>
        <begin position="62"/>
        <end position="113"/>
    </location>
</feature>
<dbReference type="PROSITE" id="PS51523">
    <property type="entry name" value="ZF_HD_DIMER"/>
    <property type="match status" value="1"/>
</dbReference>
<dbReference type="RefSeq" id="XP_015956926.1">
    <property type="nucleotide sequence ID" value="XM_016101440.3"/>
</dbReference>
<dbReference type="Gene3D" id="1.10.10.60">
    <property type="entry name" value="Homeodomain-like"/>
    <property type="match status" value="1"/>
</dbReference>
<keyword evidence="6 13" id="KW-0238">DNA-binding</keyword>
<keyword evidence="3 13" id="KW-0863">Zinc-finger</keyword>
<evidence type="ECO:0000256" key="10">
    <source>
        <dbReference type="SAM" id="MobiDB-lite"/>
    </source>
</evidence>
<dbReference type="NCBIfam" id="TIGR01565">
    <property type="entry name" value="homeo_ZF_HD"/>
    <property type="match status" value="1"/>
</dbReference>
<feature type="compositionally biased region" description="Low complexity" evidence="10">
    <location>
        <begin position="23"/>
        <end position="40"/>
    </location>
</feature>
<feature type="region of interest" description="Disordered" evidence="10">
    <location>
        <begin position="109"/>
        <end position="199"/>
    </location>
</feature>
<dbReference type="InterPro" id="IPR006456">
    <property type="entry name" value="ZF_HD_homeobox_Cys/His_dimer"/>
</dbReference>
<evidence type="ECO:0000259" key="11">
    <source>
        <dbReference type="PROSITE" id="PS51523"/>
    </source>
</evidence>
<keyword evidence="2" id="KW-0479">Metal-binding</keyword>
<gene>
    <name evidence="13" type="primary">LOC107481218</name>
</gene>
<evidence type="ECO:0000256" key="6">
    <source>
        <dbReference type="ARBA" id="ARBA00023125"/>
    </source>
</evidence>
<accession>A0A6P4CTP9</accession>
<keyword evidence="8" id="KW-0804">Transcription</keyword>
<dbReference type="GO" id="GO:0003700">
    <property type="term" value="F:DNA-binding transcription factor activity"/>
    <property type="evidence" value="ECO:0007669"/>
    <property type="project" value="TreeGrafter"/>
</dbReference>
<keyword evidence="12" id="KW-1185">Reference proteome</keyword>
<evidence type="ECO:0000256" key="5">
    <source>
        <dbReference type="ARBA" id="ARBA00023015"/>
    </source>
</evidence>
<keyword evidence="7 13" id="KW-0371">Homeobox</keyword>
<evidence type="ECO:0000313" key="12">
    <source>
        <dbReference type="Proteomes" id="UP000515211"/>
    </source>
</evidence>
<dbReference type="InterPro" id="IPR009057">
    <property type="entry name" value="Homeodomain-like_sf"/>
</dbReference>
<feature type="compositionally biased region" description="Low complexity" evidence="10">
    <location>
        <begin position="154"/>
        <end position="175"/>
    </location>
</feature>
<dbReference type="Pfam" id="PF04770">
    <property type="entry name" value="ZF-HD_dimer"/>
    <property type="match status" value="1"/>
</dbReference>
<dbReference type="SUPFAM" id="SSF46689">
    <property type="entry name" value="Homeodomain-like"/>
    <property type="match status" value="1"/>
</dbReference>
<keyword evidence="4" id="KW-0862">Zinc</keyword>
<dbReference type="GeneID" id="107481218"/>